<evidence type="ECO:0000256" key="2">
    <source>
        <dbReference type="ARBA" id="ARBA00022980"/>
    </source>
</evidence>
<dbReference type="Gene3D" id="1.10.287.610">
    <property type="entry name" value="Helix hairpin bin"/>
    <property type="match status" value="1"/>
</dbReference>
<dbReference type="GO" id="GO:0022627">
    <property type="term" value="C:cytosolic small ribosomal subunit"/>
    <property type="evidence" value="ECO:0007669"/>
    <property type="project" value="TreeGrafter"/>
</dbReference>
<dbReference type="STRING" id="1802619.A2797_00225"/>
<reference evidence="6 7" key="1">
    <citation type="journal article" date="2016" name="Nat. Commun.">
        <title>Thousands of microbial genomes shed light on interconnected biogeochemical processes in an aquifer system.</title>
        <authorList>
            <person name="Anantharaman K."/>
            <person name="Brown C.T."/>
            <person name="Hug L.A."/>
            <person name="Sharon I."/>
            <person name="Castelle C.J."/>
            <person name="Probst A.J."/>
            <person name="Thomas B.C."/>
            <person name="Singh A."/>
            <person name="Wilkins M.J."/>
            <person name="Karaoz U."/>
            <person name="Brodie E.L."/>
            <person name="Williams K.H."/>
            <person name="Hubbard S.S."/>
            <person name="Banfield J.F."/>
        </authorList>
    </citation>
    <scope>NUCLEOTIDE SEQUENCE [LARGE SCALE GENOMIC DNA]</scope>
</reference>
<evidence type="ECO:0000313" key="6">
    <source>
        <dbReference type="EMBL" id="OGC54205.1"/>
    </source>
</evidence>
<dbReference type="PANTHER" id="PTHR12534">
    <property type="entry name" value="30S RIBOSOMAL PROTEIN S2 PROKARYOTIC AND ORGANELLAR"/>
    <property type="match status" value="1"/>
</dbReference>
<dbReference type="PRINTS" id="PR00395">
    <property type="entry name" value="RIBOSOMALS2"/>
</dbReference>
<evidence type="ECO:0000256" key="5">
    <source>
        <dbReference type="HAMAP-Rule" id="MF_00291"/>
    </source>
</evidence>
<dbReference type="PROSITE" id="PS00962">
    <property type="entry name" value="RIBOSOMAL_S2_1"/>
    <property type="match status" value="1"/>
</dbReference>
<dbReference type="InterPro" id="IPR023591">
    <property type="entry name" value="Ribosomal_uS2_flav_dom_sf"/>
</dbReference>
<proteinExistence type="inferred from homology"/>
<sequence length="229" mass="25725">MPTAEELLEAGVHFGHLKRRWYPKMAPYIYTVSEGVHVLDLYKTREKLEEAAKFLRDAASRGGVLFVGTKRQVQEIVKRQAERAGAYYLARRWVGGLLTNFSSVKKNIEKLEELSRKMKEKEFEHYTKKERLLINREIAKLEREIGGLRGMRELPEALVLSSAVGEAIAWREAKQMEIPVVAIADTNADPTKIDYPIPGNDDASGSVEIIMKTLADAVAAGAKSKIKAK</sequence>
<comment type="caution">
    <text evidence="6">The sequence shown here is derived from an EMBL/GenBank/DDBJ whole genome shotgun (WGS) entry which is preliminary data.</text>
</comment>
<evidence type="ECO:0000256" key="3">
    <source>
        <dbReference type="ARBA" id="ARBA00023274"/>
    </source>
</evidence>
<evidence type="ECO:0000256" key="4">
    <source>
        <dbReference type="ARBA" id="ARBA00035256"/>
    </source>
</evidence>
<keyword evidence="2 5" id="KW-0689">Ribosomal protein</keyword>
<evidence type="ECO:0000256" key="1">
    <source>
        <dbReference type="ARBA" id="ARBA00006242"/>
    </source>
</evidence>
<dbReference type="Pfam" id="PF00318">
    <property type="entry name" value="Ribosomal_S2"/>
    <property type="match status" value="1"/>
</dbReference>
<name>A0A1F4VAG8_UNCKA</name>
<keyword evidence="3 5" id="KW-0687">Ribonucleoprotein</keyword>
<dbReference type="InterPro" id="IPR001865">
    <property type="entry name" value="Ribosomal_uS2"/>
</dbReference>
<dbReference type="InterPro" id="IPR005706">
    <property type="entry name" value="Ribosomal_uS2_bac/mit/plastid"/>
</dbReference>
<dbReference type="HAMAP" id="MF_00291_B">
    <property type="entry name" value="Ribosomal_uS2_B"/>
    <property type="match status" value="1"/>
</dbReference>
<dbReference type="GO" id="GO:0003735">
    <property type="term" value="F:structural constituent of ribosome"/>
    <property type="evidence" value="ECO:0007669"/>
    <property type="project" value="InterPro"/>
</dbReference>
<protein>
    <recommendedName>
        <fullName evidence="4 5">Small ribosomal subunit protein uS2</fullName>
    </recommendedName>
</protein>
<gene>
    <name evidence="5" type="primary">rpsB</name>
    <name evidence="6" type="ORF">A2797_00225</name>
</gene>
<comment type="similarity">
    <text evidence="1 5">Belongs to the universal ribosomal protein uS2 family.</text>
</comment>
<accession>A0A1F4VAG8</accession>
<dbReference type="Proteomes" id="UP000179005">
    <property type="component" value="Unassembled WGS sequence"/>
</dbReference>
<dbReference type="Gene3D" id="3.40.50.10490">
    <property type="entry name" value="Glucose-6-phosphate isomerase like protein, domain 1"/>
    <property type="match status" value="1"/>
</dbReference>
<dbReference type="EMBL" id="MEVC01000023">
    <property type="protein sequence ID" value="OGC54205.1"/>
    <property type="molecule type" value="Genomic_DNA"/>
</dbReference>
<dbReference type="AlphaFoldDB" id="A0A1F4VAG8"/>
<evidence type="ECO:0000313" key="7">
    <source>
        <dbReference type="Proteomes" id="UP000179005"/>
    </source>
</evidence>
<dbReference type="GO" id="GO:0006412">
    <property type="term" value="P:translation"/>
    <property type="evidence" value="ECO:0007669"/>
    <property type="project" value="UniProtKB-UniRule"/>
</dbReference>
<dbReference type="SUPFAM" id="SSF52313">
    <property type="entry name" value="Ribosomal protein S2"/>
    <property type="match status" value="1"/>
</dbReference>
<dbReference type="CDD" id="cd01425">
    <property type="entry name" value="RPS2"/>
    <property type="match status" value="1"/>
</dbReference>
<dbReference type="NCBIfam" id="TIGR01011">
    <property type="entry name" value="rpsB_bact"/>
    <property type="match status" value="1"/>
</dbReference>
<dbReference type="InterPro" id="IPR018130">
    <property type="entry name" value="Ribosomal_uS2_CS"/>
</dbReference>
<organism evidence="6 7">
    <name type="scientific">candidate division WWE3 bacterium RIFCSPHIGHO2_01_FULL_48_15</name>
    <dbReference type="NCBI Taxonomy" id="1802619"/>
    <lineage>
        <taxon>Bacteria</taxon>
        <taxon>Katanobacteria</taxon>
    </lineage>
</organism>
<dbReference type="PANTHER" id="PTHR12534:SF0">
    <property type="entry name" value="SMALL RIBOSOMAL SUBUNIT PROTEIN US2M"/>
    <property type="match status" value="1"/>
</dbReference>